<dbReference type="AlphaFoldDB" id="L9YML4"/>
<organism evidence="2 3">
    <name type="scientific">Natrinema pellirubrum (strain DSM 15624 / CIP 106293 / JCM 10476 / NCIMB 786 / 157)</name>
    <dbReference type="NCBI Taxonomy" id="797303"/>
    <lineage>
        <taxon>Archaea</taxon>
        <taxon>Methanobacteriati</taxon>
        <taxon>Methanobacteriota</taxon>
        <taxon>Stenosarchaea group</taxon>
        <taxon>Halobacteria</taxon>
        <taxon>Halobacteriales</taxon>
        <taxon>Natrialbaceae</taxon>
        <taxon>Natrinema</taxon>
    </lineage>
</organism>
<feature type="transmembrane region" description="Helical" evidence="1">
    <location>
        <begin position="20"/>
        <end position="42"/>
    </location>
</feature>
<evidence type="ECO:0000313" key="2">
    <source>
        <dbReference type="EMBL" id="ELY74896.1"/>
    </source>
</evidence>
<evidence type="ECO:0000313" key="3">
    <source>
        <dbReference type="Proteomes" id="UP000011593"/>
    </source>
</evidence>
<keyword evidence="1" id="KW-0812">Transmembrane</keyword>
<keyword evidence="1" id="KW-0472">Membrane</keyword>
<name>L9YML4_NATP1</name>
<gene>
    <name evidence="2" type="ORF">C488_10613</name>
</gene>
<feature type="transmembrane region" description="Helical" evidence="1">
    <location>
        <begin position="191"/>
        <end position="209"/>
    </location>
</feature>
<protein>
    <submittedName>
        <fullName evidence="2">Uncharacterized protein</fullName>
    </submittedName>
</protein>
<feature type="transmembrane region" description="Helical" evidence="1">
    <location>
        <begin position="115"/>
        <end position="132"/>
    </location>
</feature>
<keyword evidence="1" id="KW-1133">Transmembrane helix</keyword>
<comment type="caution">
    <text evidence="2">The sequence shown here is derived from an EMBL/GenBank/DDBJ whole genome shotgun (WGS) entry which is preliminary data.</text>
</comment>
<feature type="transmembrane region" description="Helical" evidence="1">
    <location>
        <begin position="84"/>
        <end position="103"/>
    </location>
</feature>
<proteinExistence type="predicted"/>
<evidence type="ECO:0000256" key="1">
    <source>
        <dbReference type="SAM" id="Phobius"/>
    </source>
</evidence>
<dbReference type="EMBL" id="AOIE01000066">
    <property type="protein sequence ID" value="ELY74896.1"/>
    <property type="molecule type" value="Genomic_DNA"/>
</dbReference>
<dbReference type="PATRIC" id="fig|797303.5.peg.2137"/>
<reference evidence="2 3" key="1">
    <citation type="journal article" date="2014" name="PLoS Genet.">
        <title>Phylogenetically driven sequencing of extremely halophilic archaea reveals strategies for static and dynamic osmo-response.</title>
        <authorList>
            <person name="Becker E.A."/>
            <person name="Seitzer P.M."/>
            <person name="Tritt A."/>
            <person name="Larsen D."/>
            <person name="Krusor M."/>
            <person name="Yao A.I."/>
            <person name="Wu D."/>
            <person name="Madern D."/>
            <person name="Eisen J.A."/>
            <person name="Darling A.E."/>
            <person name="Facciotti M.T."/>
        </authorList>
    </citation>
    <scope>NUCLEOTIDE SEQUENCE [LARGE SCALE GENOMIC DNA]</scope>
    <source>
        <strain evidence="2 3">DSM 15624</strain>
    </source>
</reference>
<keyword evidence="3" id="KW-1185">Reference proteome</keyword>
<accession>L9YML4</accession>
<feature type="transmembrane region" description="Helical" evidence="1">
    <location>
        <begin position="164"/>
        <end position="184"/>
    </location>
</feature>
<dbReference type="Proteomes" id="UP000011593">
    <property type="component" value="Unassembled WGS sequence"/>
</dbReference>
<sequence length="309" mass="32511">MSGGYQMWPMATPSNPGIDVVAAVGLYVAAVAVGLVALGGVATGASSDALVALVPTAFTTGLLCGVVVARVTADAVVRLGAWRWRTVACWAPASLVAGGAVVLSATGAVSRGWRLLLLGGASVAVVLSGWLLSRTTRDAYVGAAIDDRDDMLVDWTWYQSGTHAFLTAIGLALFGVGTAASLAVGTLSYRFLLPSIVLVVLGWAPTLSVPTPGGDDLTLFSVTGLEGARADVRAYPDGIVVEPRLIPSYRWFVPWDRIVGVRTTADRLVFERRWRPAVRCDRSAIEDAEAVRDAIERARRGTVDSQTTI</sequence>
<feature type="transmembrane region" description="Helical" evidence="1">
    <location>
        <begin position="49"/>
        <end position="72"/>
    </location>
</feature>